<reference evidence="2" key="3">
    <citation type="submission" date="2018-08" db="UniProtKB">
        <authorList>
            <consortium name="EnsemblPlants"/>
        </authorList>
    </citation>
    <scope>IDENTIFICATION</scope>
    <source>
        <strain evidence="2">cv. Bd21</strain>
    </source>
</reference>
<reference evidence="1 2" key="1">
    <citation type="journal article" date="2010" name="Nature">
        <title>Genome sequencing and analysis of the model grass Brachypodium distachyon.</title>
        <authorList>
            <consortium name="International Brachypodium Initiative"/>
        </authorList>
    </citation>
    <scope>NUCLEOTIDE SEQUENCE [LARGE SCALE GENOMIC DNA]</scope>
    <source>
        <strain evidence="1 2">Bd21</strain>
    </source>
</reference>
<protein>
    <submittedName>
        <fullName evidence="1 2">Uncharacterized protein</fullName>
    </submittedName>
</protein>
<dbReference type="STRING" id="15368.A0A0Q3G3I2"/>
<dbReference type="InParanoid" id="A0A0Q3G3I2"/>
<proteinExistence type="predicted"/>
<dbReference type="EMBL" id="CM000881">
    <property type="protein sequence ID" value="KQK05085.1"/>
    <property type="molecule type" value="Genomic_DNA"/>
</dbReference>
<accession>A0A0Q3G3I2</accession>
<evidence type="ECO:0000313" key="2">
    <source>
        <dbReference type="EnsemblPlants" id="KQK05085"/>
    </source>
</evidence>
<sequence>MGAPYVGGKIHGPPLAPATTGMGCFERPTFKGDILRSDASAALYVGVLHLVPSLDVFPMLEDPKT</sequence>
<dbReference type="Proteomes" id="UP000008810">
    <property type="component" value="Chromosome 2"/>
</dbReference>
<dbReference type="AlphaFoldDB" id="A0A0Q3G3I2"/>
<organism evidence="1">
    <name type="scientific">Brachypodium distachyon</name>
    <name type="common">Purple false brome</name>
    <name type="synonym">Trachynia distachya</name>
    <dbReference type="NCBI Taxonomy" id="15368"/>
    <lineage>
        <taxon>Eukaryota</taxon>
        <taxon>Viridiplantae</taxon>
        <taxon>Streptophyta</taxon>
        <taxon>Embryophyta</taxon>
        <taxon>Tracheophyta</taxon>
        <taxon>Spermatophyta</taxon>
        <taxon>Magnoliopsida</taxon>
        <taxon>Liliopsida</taxon>
        <taxon>Poales</taxon>
        <taxon>Poaceae</taxon>
        <taxon>BOP clade</taxon>
        <taxon>Pooideae</taxon>
        <taxon>Stipodae</taxon>
        <taxon>Brachypodieae</taxon>
        <taxon>Brachypodium</taxon>
    </lineage>
</organism>
<keyword evidence="3" id="KW-1185">Reference proteome</keyword>
<name>A0A0Q3G3I2_BRADI</name>
<dbReference type="EnsemblPlants" id="KQK05085">
    <property type="protein sequence ID" value="KQK05085"/>
    <property type="gene ID" value="BRADI_2g17879v3"/>
</dbReference>
<gene>
    <name evidence="1" type="ORF">BRADI_2g17879v3</name>
</gene>
<evidence type="ECO:0000313" key="3">
    <source>
        <dbReference type="Proteomes" id="UP000008810"/>
    </source>
</evidence>
<reference evidence="1" key="2">
    <citation type="submission" date="2017-06" db="EMBL/GenBank/DDBJ databases">
        <title>WGS assembly of Brachypodium distachyon.</title>
        <authorList>
            <consortium name="The International Brachypodium Initiative"/>
            <person name="Lucas S."/>
            <person name="Harmon-Smith M."/>
            <person name="Lail K."/>
            <person name="Tice H."/>
            <person name="Grimwood J."/>
            <person name="Bruce D."/>
            <person name="Barry K."/>
            <person name="Shu S."/>
            <person name="Lindquist E."/>
            <person name="Wang M."/>
            <person name="Pitluck S."/>
            <person name="Vogel J.P."/>
            <person name="Garvin D.F."/>
            <person name="Mockler T.C."/>
            <person name="Schmutz J."/>
            <person name="Rokhsar D."/>
            <person name="Bevan M.W."/>
        </authorList>
    </citation>
    <scope>NUCLEOTIDE SEQUENCE</scope>
    <source>
        <strain evidence="1">Bd21</strain>
    </source>
</reference>
<dbReference type="Gramene" id="KQK05085">
    <property type="protein sequence ID" value="KQK05085"/>
    <property type="gene ID" value="BRADI_2g17879v3"/>
</dbReference>
<evidence type="ECO:0000313" key="1">
    <source>
        <dbReference type="EMBL" id="KQK05085.1"/>
    </source>
</evidence>
<dbReference type="OrthoDB" id="1727472at2759"/>